<dbReference type="SUPFAM" id="SSF51430">
    <property type="entry name" value="NAD(P)-linked oxidoreductase"/>
    <property type="match status" value="1"/>
</dbReference>
<feature type="chain" id="PRO_5003837652" description="NADP-dependent oxidoreductase domain-containing protein" evidence="1">
    <location>
        <begin position="26"/>
        <end position="494"/>
    </location>
</feature>
<keyword evidence="4" id="KW-1185">Reference proteome</keyword>
<organism evidence="3 4">
    <name type="scientific">Thalassiosira oceanica</name>
    <name type="common">Marine diatom</name>
    <dbReference type="NCBI Taxonomy" id="159749"/>
    <lineage>
        <taxon>Eukaryota</taxon>
        <taxon>Sar</taxon>
        <taxon>Stramenopiles</taxon>
        <taxon>Ochrophyta</taxon>
        <taxon>Bacillariophyta</taxon>
        <taxon>Coscinodiscophyceae</taxon>
        <taxon>Thalassiosirophycidae</taxon>
        <taxon>Thalassiosirales</taxon>
        <taxon>Thalassiosiraceae</taxon>
        <taxon>Thalassiosira</taxon>
    </lineage>
</organism>
<feature type="domain" description="NADP-dependent oxidoreductase" evidence="2">
    <location>
        <begin position="216"/>
        <end position="432"/>
    </location>
</feature>
<dbReference type="PROSITE" id="PS00062">
    <property type="entry name" value="ALDOKETO_REDUCTASE_2"/>
    <property type="match status" value="1"/>
</dbReference>
<dbReference type="eggNOG" id="KOG1577">
    <property type="taxonomic scope" value="Eukaryota"/>
</dbReference>
<gene>
    <name evidence="3" type="ORF">THAOC_05470</name>
</gene>
<proteinExistence type="predicted"/>
<reference evidence="3 4" key="1">
    <citation type="journal article" date="2012" name="Genome Biol.">
        <title>Genome and low-iron response of an oceanic diatom adapted to chronic iron limitation.</title>
        <authorList>
            <person name="Lommer M."/>
            <person name="Specht M."/>
            <person name="Roy A.S."/>
            <person name="Kraemer L."/>
            <person name="Andreson R."/>
            <person name="Gutowska M.A."/>
            <person name="Wolf J."/>
            <person name="Bergner S.V."/>
            <person name="Schilhabel M.B."/>
            <person name="Klostermeier U.C."/>
            <person name="Beiko R.G."/>
            <person name="Rosenstiel P."/>
            <person name="Hippler M."/>
            <person name="Laroche J."/>
        </authorList>
    </citation>
    <scope>NUCLEOTIDE SEQUENCE [LARGE SCALE GENOMIC DNA]</scope>
    <source>
        <strain evidence="3 4">CCMP1005</strain>
    </source>
</reference>
<dbReference type="Pfam" id="PF00248">
    <property type="entry name" value="Aldo_ket_red"/>
    <property type="match status" value="1"/>
</dbReference>
<protein>
    <recommendedName>
        <fullName evidence="2">NADP-dependent oxidoreductase domain-containing protein</fullName>
    </recommendedName>
</protein>
<dbReference type="PANTHER" id="PTHR43827:SF14">
    <property type="entry name" value="NADP-DEPENDENT OXIDOREDUCTASE DOMAIN-CONTAINING PROTEIN"/>
    <property type="match status" value="1"/>
</dbReference>
<keyword evidence="1" id="KW-0732">Signal</keyword>
<dbReference type="InterPro" id="IPR020471">
    <property type="entry name" value="AKR"/>
</dbReference>
<dbReference type="CDD" id="cd19071">
    <property type="entry name" value="AKR_AKR1-5-like"/>
    <property type="match status" value="1"/>
</dbReference>
<sequence length="494" mass="53186">MKPAGFITAGASLFVFLFACSVGDALSLCDDAHISRRDAIKVAGTTATTAVNLLLSEPASSIDDSIDMERINAARTSISSEPKMSIPGLNVVGKERSTIKPSISQTPLLAIKAGREGKSTINIPRVGFSLFKTSYEEAGKCVALALRGGVRHFDIGTSYGTNGEIAQQPLKLYLDNGLVGLKSYFIGEDDELLKALDEAAALSKLQSAPDGSVGRGARRSQLFVSHKLSNKEQSTSILDVKRRVKQTISDLNLGYLDMVSMHSSLTDKERRSATYLALLELRDGGFIKSIGVCNFGVKALEELSDTVKTRDMDGIVDSASKLGYDVNSNKLDDLASLVGYDNSKDLPAVNQIELSPFNMHKDIVHWCDKHGVAVGCSAWSKLSGADGPADGWATLSELATKKGMTKAQLLVRWSLQKGYVCVPRSGSKSTAQKLAIAENSYGGANRLQSFAIDDEEMRTLDALDVGYRAGRLGRKDGWDDNDVTGPEWDPTDFV</sequence>
<feature type="signal peptide" evidence="1">
    <location>
        <begin position="1"/>
        <end position="25"/>
    </location>
</feature>
<dbReference type="InterPro" id="IPR023210">
    <property type="entry name" value="NADP_OxRdtase_dom"/>
</dbReference>
<dbReference type="InterPro" id="IPR018170">
    <property type="entry name" value="Aldo/ket_reductase_CS"/>
</dbReference>
<evidence type="ECO:0000259" key="2">
    <source>
        <dbReference type="Pfam" id="PF00248"/>
    </source>
</evidence>
<dbReference type="PANTHER" id="PTHR43827">
    <property type="entry name" value="2,5-DIKETO-D-GLUCONIC ACID REDUCTASE"/>
    <property type="match status" value="1"/>
</dbReference>
<dbReference type="PROSITE" id="PS51257">
    <property type="entry name" value="PROKAR_LIPOPROTEIN"/>
    <property type="match status" value="1"/>
</dbReference>
<dbReference type="Proteomes" id="UP000266841">
    <property type="component" value="Unassembled WGS sequence"/>
</dbReference>
<evidence type="ECO:0000256" key="1">
    <source>
        <dbReference type="SAM" id="SignalP"/>
    </source>
</evidence>
<dbReference type="AlphaFoldDB" id="K0T5K0"/>
<evidence type="ECO:0000313" key="3">
    <source>
        <dbReference type="EMBL" id="EJK72945.1"/>
    </source>
</evidence>
<dbReference type="OrthoDB" id="416253at2759"/>
<dbReference type="GO" id="GO:0016491">
    <property type="term" value="F:oxidoreductase activity"/>
    <property type="evidence" value="ECO:0007669"/>
    <property type="project" value="InterPro"/>
</dbReference>
<dbReference type="InterPro" id="IPR036812">
    <property type="entry name" value="NAD(P)_OxRdtase_dom_sf"/>
</dbReference>
<accession>K0T5K0</accession>
<dbReference type="Gene3D" id="3.20.20.100">
    <property type="entry name" value="NADP-dependent oxidoreductase domain"/>
    <property type="match status" value="1"/>
</dbReference>
<dbReference type="EMBL" id="AGNL01005051">
    <property type="protein sequence ID" value="EJK72945.1"/>
    <property type="molecule type" value="Genomic_DNA"/>
</dbReference>
<name>K0T5K0_THAOC</name>
<evidence type="ECO:0000313" key="4">
    <source>
        <dbReference type="Proteomes" id="UP000266841"/>
    </source>
</evidence>
<comment type="caution">
    <text evidence="3">The sequence shown here is derived from an EMBL/GenBank/DDBJ whole genome shotgun (WGS) entry which is preliminary data.</text>
</comment>
<dbReference type="OMA" id="CSAWSKL"/>